<dbReference type="GO" id="GO:0031969">
    <property type="term" value="C:chloroplast membrane"/>
    <property type="evidence" value="ECO:0007669"/>
    <property type="project" value="UniProtKB-SubCell"/>
</dbReference>
<proteinExistence type="inferred from homology"/>
<evidence type="ECO:0000256" key="7">
    <source>
        <dbReference type="ARBA" id="ARBA00022692"/>
    </source>
</evidence>
<dbReference type="PANTHER" id="PTHR43634:SF15">
    <property type="entry name" value="MECHANOSENSITIVE ION CHANNEL PROTEIN 3, CHLOROPLASTIC"/>
    <property type="match status" value="1"/>
</dbReference>
<evidence type="ECO:0008006" key="20">
    <source>
        <dbReference type="Google" id="ProtNLM"/>
    </source>
</evidence>
<feature type="compositionally biased region" description="Basic and acidic residues" evidence="14">
    <location>
        <begin position="599"/>
        <end position="637"/>
    </location>
</feature>
<keyword evidence="10" id="KW-0406">Ion transport</keyword>
<dbReference type="GO" id="GO:0034220">
    <property type="term" value="P:monoatomic ion transmembrane transport"/>
    <property type="evidence" value="ECO:0007669"/>
    <property type="project" value="UniProtKB-KW"/>
</dbReference>
<dbReference type="InterPro" id="IPR045042">
    <property type="entry name" value="YnaI-like"/>
</dbReference>
<keyword evidence="12" id="KW-0407">Ion channel</keyword>
<keyword evidence="11" id="KW-0472">Membrane</keyword>
<evidence type="ECO:0000256" key="5">
    <source>
        <dbReference type="ARBA" id="ARBA00022553"/>
    </source>
</evidence>
<dbReference type="GO" id="GO:0010020">
    <property type="term" value="P:chloroplast fission"/>
    <property type="evidence" value="ECO:0007669"/>
    <property type="project" value="UniProtKB-ARBA"/>
</dbReference>
<dbReference type="Proteomes" id="UP000712281">
    <property type="component" value="Unassembled WGS sequence"/>
</dbReference>
<keyword evidence="9" id="KW-1133">Transmembrane helix</keyword>
<accession>A0A8S9I9H2</accession>
<dbReference type="InterPro" id="IPR006685">
    <property type="entry name" value="MscS_channel_2nd"/>
</dbReference>
<feature type="compositionally biased region" description="Low complexity" evidence="14">
    <location>
        <begin position="653"/>
        <end position="664"/>
    </location>
</feature>
<dbReference type="Gene3D" id="1.10.287.1260">
    <property type="match status" value="1"/>
</dbReference>
<evidence type="ECO:0000259" key="16">
    <source>
        <dbReference type="Pfam" id="PF24956"/>
    </source>
</evidence>
<evidence type="ECO:0000256" key="2">
    <source>
        <dbReference type="ARBA" id="ARBA00008017"/>
    </source>
</evidence>
<comment type="similarity">
    <text evidence="2">Belongs to the MscS (TC 1.A.23) family.</text>
</comment>
<name>A0A8S9I9H2_BRACR</name>
<dbReference type="InterPro" id="IPR023408">
    <property type="entry name" value="MscS_beta-dom_sf"/>
</dbReference>
<feature type="domain" description="Mechanosensitive channel protein 2/3 transmembrane" evidence="17">
    <location>
        <begin position="149"/>
        <end position="278"/>
    </location>
</feature>
<dbReference type="Pfam" id="PF25237">
    <property type="entry name" value="MSL2_3"/>
    <property type="match status" value="1"/>
</dbReference>
<gene>
    <name evidence="18" type="ORF">F2Q68_00025377</name>
</gene>
<comment type="subcellular location">
    <subcellularLocation>
        <location evidence="1">Plastid</location>
        <location evidence="1">Chloroplast membrane</location>
        <topology evidence="1">Multi-pass membrane protein</topology>
    </subcellularLocation>
</comment>
<protein>
    <recommendedName>
        <fullName evidence="20">Mechanosensitive ion channel protein</fullName>
    </recommendedName>
</protein>
<dbReference type="InterPro" id="IPR057483">
    <property type="entry name" value="MSL2/3_TM_dom"/>
</dbReference>
<evidence type="ECO:0000256" key="9">
    <source>
        <dbReference type="ARBA" id="ARBA00022989"/>
    </source>
</evidence>
<evidence type="ECO:0000256" key="11">
    <source>
        <dbReference type="ARBA" id="ARBA00023136"/>
    </source>
</evidence>
<keyword evidence="7" id="KW-0812">Transmembrane</keyword>
<reference evidence="18" key="1">
    <citation type="submission" date="2019-12" db="EMBL/GenBank/DDBJ databases">
        <title>Genome sequencing and annotation of Brassica cretica.</title>
        <authorList>
            <person name="Studholme D.J."/>
            <person name="Sarris P.F."/>
        </authorList>
    </citation>
    <scope>NUCLEOTIDE SEQUENCE</scope>
    <source>
        <strain evidence="18">PFS-001/15</strain>
        <tissue evidence="18">Leaf</tissue>
    </source>
</reference>
<evidence type="ECO:0000313" key="18">
    <source>
        <dbReference type="EMBL" id="KAF2566501.1"/>
    </source>
</evidence>
<keyword evidence="4" id="KW-0150">Chloroplast</keyword>
<feature type="region of interest" description="Disordered" evidence="14">
    <location>
        <begin position="776"/>
        <end position="825"/>
    </location>
</feature>
<evidence type="ECO:0000256" key="10">
    <source>
        <dbReference type="ARBA" id="ARBA00023065"/>
    </source>
</evidence>
<sequence length="825" mass="92097">MMMRSVSLPLSHHKIHEASGYHNNSACKNRVYLTRTGLSSCSTRQDVWSLQLLESLSGSKSPVSSRCNALVCRAALFPWVGSEGPIVKSTSVILARAYDALRGNPHLMKLIPAVGILAFATWGLRPLLNLTRTTLFEKGNDVNSQKSSTQHLVVSYLQPLLLWSGALLLCRTLDPIVLSSSASQAIKTRLLSFARSMSTVLAFACCLSSLLQQAQKFFMETNNPADTRNMGFSFAGKAVYTAAWVAAASLFMELLGFSTQKWLTAGGLGTVLLTLAGREILTNFLSSIMIHATRPFVLNEWIQTKIGGYEVSGTVEHVGWWSPTIIRGDDREAVHIPNHQFSVNIVRNLTQKTHWRIKTHLAISHLDVSKINNIAADMRKVLSKNPQIEQQKIHRRVFLEEIDPENQALRILISCFVKTSRFEEYLCVKEAVILDLLRVIRHHGARLATPLRTVQRMRNEAEVDSAAFSDIVFNQAAMNRRYMLIEPSYKINSDDNAKESVLREEILHLLNLLQSVSSELQKCSEIVAIVTVESLKSEILEVGKSETIEAVKSETLEALQKSLRHRTSADLEPSERDIGELSHPPSAEIRSVTPPPSHSLDHQCVRDVETSPEQEFHPEIRRDTPTRARGRFARESHSPPSPLDVRRSHRSRPPSVRSREAAAASPPPPVIFWGSETSGLAMLLVRACCAETFVPWTLLERAGASCVFMLELNFHSGSSIYGSSIYLCQWFACLASHTSRSNSPVTHPSYSFPFQLRLTSRKIAIGLKPLRKRIGRTQAASASREGGDDHVPPPVPPIDQDAHRQMLPDRPHRRQFNKLSRSLLE</sequence>
<evidence type="ECO:0000256" key="6">
    <source>
        <dbReference type="ARBA" id="ARBA00022640"/>
    </source>
</evidence>
<evidence type="ECO:0000256" key="12">
    <source>
        <dbReference type="ARBA" id="ARBA00023303"/>
    </source>
</evidence>
<comment type="function">
    <text evidence="13">Mechanosensitive channel that opens in response to stretch forces in the membrane lipid bilayer. Controls plastid size, shape, and perhaps division during normal plant development by altering ion flux in response to changes in membrane tension. Acts as a component of the chloroplast division machinery.</text>
</comment>
<dbReference type="Gene3D" id="2.30.30.60">
    <property type="match status" value="1"/>
</dbReference>
<feature type="domain" description="Mechanosensitive ion channel MscS" evidence="15">
    <location>
        <begin position="280"/>
        <end position="350"/>
    </location>
</feature>
<keyword evidence="5" id="KW-0597">Phosphoprotein</keyword>
<keyword evidence="8" id="KW-0809">Transit peptide</keyword>
<comment type="caution">
    <text evidence="18">The sequence shown here is derived from an EMBL/GenBank/DDBJ whole genome shotgun (WGS) entry which is preliminary data.</text>
</comment>
<dbReference type="EMBL" id="QGKW02001911">
    <property type="protein sequence ID" value="KAF2566501.1"/>
    <property type="molecule type" value="Genomic_DNA"/>
</dbReference>
<feature type="region of interest" description="Disordered" evidence="14">
    <location>
        <begin position="564"/>
        <end position="668"/>
    </location>
</feature>
<evidence type="ECO:0000256" key="3">
    <source>
        <dbReference type="ARBA" id="ARBA00022448"/>
    </source>
</evidence>
<feature type="compositionally biased region" description="Basic and acidic residues" evidence="14">
    <location>
        <begin position="800"/>
        <end position="810"/>
    </location>
</feature>
<evidence type="ECO:0000256" key="14">
    <source>
        <dbReference type="SAM" id="MobiDB-lite"/>
    </source>
</evidence>
<evidence type="ECO:0000256" key="1">
    <source>
        <dbReference type="ARBA" id="ARBA00004508"/>
    </source>
</evidence>
<dbReference type="Pfam" id="PF00924">
    <property type="entry name" value="MS_channel_2nd"/>
    <property type="match status" value="1"/>
</dbReference>
<evidence type="ECO:0000256" key="13">
    <source>
        <dbReference type="ARBA" id="ARBA00058298"/>
    </source>
</evidence>
<dbReference type="AlphaFoldDB" id="A0A8S9I9H2"/>
<evidence type="ECO:0000313" key="19">
    <source>
        <dbReference type="Proteomes" id="UP000712281"/>
    </source>
</evidence>
<keyword evidence="6" id="KW-0934">Plastid</keyword>
<evidence type="ECO:0000259" key="15">
    <source>
        <dbReference type="Pfam" id="PF00924"/>
    </source>
</evidence>
<evidence type="ECO:0000259" key="17">
    <source>
        <dbReference type="Pfam" id="PF25237"/>
    </source>
</evidence>
<dbReference type="InterPro" id="IPR010920">
    <property type="entry name" value="LSM_dom_sf"/>
</dbReference>
<evidence type="ECO:0000256" key="8">
    <source>
        <dbReference type="ARBA" id="ARBA00022946"/>
    </source>
</evidence>
<feature type="compositionally biased region" description="Basic and acidic residues" evidence="14">
    <location>
        <begin position="567"/>
        <end position="580"/>
    </location>
</feature>
<dbReference type="PANTHER" id="PTHR43634">
    <property type="entry name" value="OW CONDUCTANCE MECHANOSENSITIVE CHANNEL"/>
    <property type="match status" value="1"/>
</dbReference>
<dbReference type="FunFam" id="1.10.287.1260:FF:000008">
    <property type="entry name" value="Mechanosensitive ion channel protein 3, chloroplastic"/>
    <property type="match status" value="1"/>
</dbReference>
<evidence type="ECO:0000256" key="4">
    <source>
        <dbReference type="ARBA" id="ARBA00022528"/>
    </source>
</evidence>
<organism evidence="18 19">
    <name type="scientific">Brassica cretica</name>
    <name type="common">Mustard</name>
    <dbReference type="NCBI Taxonomy" id="69181"/>
    <lineage>
        <taxon>Eukaryota</taxon>
        <taxon>Viridiplantae</taxon>
        <taxon>Streptophyta</taxon>
        <taxon>Embryophyta</taxon>
        <taxon>Tracheophyta</taxon>
        <taxon>Spermatophyta</taxon>
        <taxon>Magnoliopsida</taxon>
        <taxon>eudicotyledons</taxon>
        <taxon>Gunneridae</taxon>
        <taxon>Pentapetalae</taxon>
        <taxon>rosids</taxon>
        <taxon>malvids</taxon>
        <taxon>Brassicales</taxon>
        <taxon>Brassicaceae</taxon>
        <taxon>Brassiceae</taxon>
        <taxon>Brassica</taxon>
    </lineage>
</organism>
<dbReference type="InterPro" id="IPR056876">
    <property type="entry name" value="Msl2-3_C"/>
</dbReference>
<feature type="domain" description="Mechanosensitive ion channel protein 2/3 C-terminal" evidence="16">
    <location>
        <begin position="355"/>
        <end position="441"/>
    </location>
</feature>
<keyword evidence="3" id="KW-0813">Transport</keyword>
<dbReference type="Pfam" id="PF24956">
    <property type="entry name" value="Msl2-3_C"/>
    <property type="match status" value="1"/>
</dbReference>
<dbReference type="SUPFAM" id="SSF50182">
    <property type="entry name" value="Sm-like ribonucleoproteins"/>
    <property type="match status" value="1"/>
</dbReference>